<gene>
    <name evidence="2" type="ORF">A3J46_01740</name>
</gene>
<comment type="caution">
    <text evidence="2">The sequence shown here is derived from an EMBL/GenBank/DDBJ whole genome shotgun (WGS) entry which is preliminary data.</text>
</comment>
<sequence>MIYLASDHRGFELKEKIKGWLQEWNYKSEDLGPFEYNKDDDYPDFAAAVGNAVALSLSNGKPSRGILVCGSGEGIAIAANKIDGIRAGTVMNSEQAKAGVHDEDMNVIALSSDFLAEGKAKEIVKSFVEAEFGNEERYNRRLEKIKNLEENN</sequence>
<comment type="similarity">
    <text evidence="1">Belongs to the LacAB/RpiB family.</text>
</comment>
<organism evidence="2 3">
    <name type="scientific">Candidatus Yanofskybacteria bacterium RIFCSPHIGHO2_02_FULL_41_11</name>
    <dbReference type="NCBI Taxonomy" id="1802675"/>
    <lineage>
        <taxon>Bacteria</taxon>
        <taxon>Candidatus Yanofskyibacteriota</taxon>
    </lineage>
</organism>
<proteinExistence type="inferred from homology"/>
<dbReference type="GO" id="GO:0009052">
    <property type="term" value="P:pentose-phosphate shunt, non-oxidative branch"/>
    <property type="evidence" value="ECO:0007669"/>
    <property type="project" value="TreeGrafter"/>
</dbReference>
<dbReference type="PIRSF" id="PIRSF005384">
    <property type="entry name" value="RpiB_LacA_B"/>
    <property type="match status" value="1"/>
</dbReference>
<dbReference type="InterPro" id="IPR003500">
    <property type="entry name" value="RpiB_LacA_LacB"/>
</dbReference>
<dbReference type="PANTHER" id="PTHR30345">
    <property type="entry name" value="RIBOSE-5-PHOSPHATE ISOMERASE B"/>
    <property type="match status" value="1"/>
</dbReference>
<reference evidence="2 3" key="1">
    <citation type="journal article" date="2016" name="Nat. Commun.">
        <title>Thousands of microbial genomes shed light on interconnected biogeochemical processes in an aquifer system.</title>
        <authorList>
            <person name="Anantharaman K."/>
            <person name="Brown C.T."/>
            <person name="Hug L.A."/>
            <person name="Sharon I."/>
            <person name="Castelle C.J."/>
            <person name="Probst A.J."/>
            <person name="Thomas B.C."/>
            <person name="Singh A."/>
            <person name="Wilkins M.J."/>
            <person name="Karaoz U."/>
            <person name="Brodie E.L."/>
            <person name="Williams K.H."/>
            <person name="Hubbard S.S."/>
            <person name="Banfield J.F."/>
        </authorList>
    </citation>
    <scope>NUCLEOTIDE SEQUENCE [LARGE SCALE GENOMIC DNA]</scope>
</reference>
<dbReference type="GO" id="GO:0019316">
    <property type="term" value="P:D-allose catabolic process"/>
    <property type="evidence" value="ECO:0007669"/>
    <property type="project" value="TreeGrafter"/>
</dbReference>
<dbReference type="AlphaFoldDB" id="A0A1F8FDK1"/>
<dbReference type="Pfam" id="PF02502">
    <property type="entry name" value="LacAB_rpiB"/>
    <property type="match status" value="1"/>
</dbReference>
<evidence type="ECO:0000313" key="3">
    <source>
        <dbReference type="Proteomes" id="UP000177167"/>
    </source>
</evidence>
<dbReference type="SUPFAM" id="SSF89623">
    <property type="entry name" value="Ribose/Galactose isomerase RpiB/AlsB"/>
    <property type="match status" value="1"/>
</dbReference>
<dbReference type="NCBIfam" id="TIGR00689">
    <property type="entry name" value="rpiB_lacA_lacB"/>
    <property type="match status" value="1"/>
</dbReference>
<dbReference type="Proteomes" id="UP000177167">
    <property type="component" value="Unassembled WGS sequence"/>
</dbReference>
<dbReference type="PANTHER" id="PTHR30345:SF0">
    <property type="entry name" value="DNA DAMAGE-REPAIR_TOLERATION PROTEIN DRT102"/>
    <property type="match status" value="1"/>
</dbReference>
<dbReference type="EMBL" id="MGJP01000009">
    <property type="protein sequence ID" value="OGN10356.1"/>
    <property type="molecule type" value="Genomic_DNA"/>
</dbReference>
<evidence type="ECO:0000256" key="1">
    <source>
        <dbReference type="ARBA" id="ARBA00008754"/>
    </source>
</evidence>
<evidence type="ECO:0008006" key="4">
    <source>
        <dbReference type="Google" id="ProtNLM"/>
    </source>
</evidence>
<dbReference type="Gene3D" id="3.40.1400.10">
    <property type="entry name" value="Sugar-phosphate isomerase, RpiB/LacA/LacB"/>
    <property type="match status" value="1"/>
</dbReference>
<protein>
    <recommendedName>
        <fullName evidence="4">Ribose-5-phosphate isomerase</fullName>
    </recommendedName>
</protein>
<name>A0A1F8FDK1_9BACT</name>
<dbReference type="NCBIfam" id="NF004051">
    <property type="entry name" value="PRK05571.1"/>
    <property type="match status" value="1"/>
</dbReference>
<evidence type="ECO:0000313" key="2">
    <source>
        <dbReference type="EMBL" id="OGN10356.1"/>
    </source>
</evidence>
<dbReference type="InterPro" id="IPR036569">
    <property type="entry name" value="RpiB_LacA_LacB_sf"/>
</dbReference>
<accession>A0A1F8FDK1</accession>
<dbReference type="GO" id="GO:0004751">
    <property type="term" value="F:ribose-5-phosphate isomerase activity"/>
    <property type="evidence" value="ECO:0007669"/>
    <property type="project" value="TreeGrafter"/>
</dbReference>